<proteinExistence type="predicted"/>
<evidence type="ECO:0000313" key="3">
    <source>
        <dbReference type="Proteomes" id="UP000244856"/>
    </source>
</evidence>
<protein>
    <submittedName>
        <fullName evidence="2">Uncharacterized protein</fullName>
    </submittedName>
</protein>
<gene>
    <name evidence="2" type="ORF">B7T07_21385</name>
</gene>
<keyword evidence="1" id="KW-0812">Transmembrane</keyword>
<keyword evidence="1" id="KW-0472">Membrane</keyword>
<keyword evidence="1" id="KW-1133">Transmembrane helix</keyword>
<dbReference type="RefSeq" id="WP_085108013.1">
    <property type="nucleotide sequence ID" value="NZ_NCTU01000026.1"/>
</dbReference>
<reference evidence="2 3" key="1">
    <citation type="submission" date="2017-04" db="EMBL/GenBank/DDBJ databases">
        <title>Cronobacter sakazakii, ST83 Lineage Isolates.</title>
        <authorList>
            <person name="Chase H."/>
            <person name="Tall B."/>
            <person name="Gopinath G."/>
            <person name="Lehner A."/>
        </authorList>
    </citation>
    <scope>NUCLEOTIDE SEQUENCE [LARGE SCALE GENOMIC DNA]</scope>
    <source>
        <strain evidence="2 3">MOD1_Comp15</strain>
    </source>
</reference>
<dbReference type="AlphaFoldDB" id="A0AA44Z667"/>
<sequence length="219" mass="25285">MADWFIATEGVKVVKDSIGLAPQIITAVTSVGAAFGGVALTHYFTRKREERAAEEKLVRERLFIGTELICLLEHFADQCSDVACDTEPDKENWSVKDLPLLSLEGIEGDWRSLPSELLFRIRNLPALNREARYVIESVFRYESQPDVAESARYHYARLGLKVLLTAWRLRRICDLPPPREGELCRRIGSILWRNRRALWRRHVERQRQIQNDLSPDEKG</sequence>
<evidence type="ECO:0000256" key="1">
    <source>
        <dbReference type="SAM" id="Phobius"/>
    </source>
</evidence>
<accession>A0AA44Z667</accession>
<dbReference type="EMBL" id="NCTU01000026">
    <property type="protein sequence ID" value="PUW01312.1"/>
    <property type="molecule type" value="Genomic_DNA"/>
</dbReference>
<comment type="caution">
    <text evidence="2">The sequence shown here is derived from an EMBL/GenBank/DDBJ whole genome shotgun (WGS) entry which is preliminary data.</text>
</comment>
<evidence type="ECO:0000313" key="2">
    <source>
        <dbReference type="EMBL" id="PUW01312.1"/>
    </source>
</evidence>
<organism evidence="2 3">
    <name type="scientific">Cronobacter sakazakii</name>
    <name type="common">Enterobacter sakazakii</name>
    <dbReference type="NCBI Taxonomy" id="28141"/>
    <lineage>
        <taxon>Bacteria</taxon>
        <taxon>Pseudomonadati</taxon>
        <taxon>Pseudomonadota</taxon>
        <taxon>Gammaproteobacteria</taxon>
        <taxon>Enterobacterales</taxon>
        <taxon>Enterobacteriaceae</taxon>
        <taxon>Cronobacter</taxon>
    </lineage>
</organism>
<name>A0AA44Z667_CROSK</name>
<feature type="transmembrane region" description="Helical" evidence="1">
    <location>
        <begin position="20"/>
        <end position="44"/>
    </location>
</feature>
<dbReference type="Proteomes" id="UP000244856">
    <property type="component" value="Unassembled WGS sequence"/>
</dbReference>